<proteinExistence type="predicted"/>
<dbReference type="EMBL" id="JBHTMP010000075">
    <property type="protein sequence ID" value="MFD1325353.1"/>
    <property type="molecule type" value="Genomic_DNA"/>
</dbReference>
<dbReference type="RefSeq" id="WP_377577550.1">
    <property type="nucleotide sequence ID" value="NZ_JBHTMP010000075.1"/>
</dbReference>
<gene>
    <name evidence="4" type="ORF">ACFQ4H_30140</name>
</gene>
<reference evidence="5" key="1">
    <citation type="journal article" date="2019" name="Int. J. Syst. Evol. Microbiol.">
        <title>The Global Catalogue of Microorganisms (GCM) 10K type strain sequencing project: providing services to taxonomists for standard genome sequencing and annotation.</title>
        <authorList>
            <consortium name="The Broad Institute Genomics Platform"/>
            <consortium name="The Broad Institute Genome Sequencing Center for Infectious Disease"/>
            <person name="Wu L."/>
            <person name="Ma J."/>
        </authorList>
    </citation>
    <scope>NUCLEOTIDE SEQUENCE [LARGE SCALE GENOMIC DNA]</scope>
    <source>
        <strain evidence="5">JCM 31037</strain>
    </source>
</reference>
<evidence type="ECO:0000259" key="3">
    <source>
        <dbReference type="PROSITE" id="PS51387"/>
    </source>
</evidence>
<keyword evidence="5" id="KW-1185">Reference proteome</keyword>
<evidence type="ECO:0000256" key="1">
    <source>
        <dbReference type="ARBA" id="ARBA00022630"/>
    </source>
</evidence>
<evidence type="ECO:0000313" key="4">
    <source>
        <dbReference type="EMBL" id="MFD1325353.1"/>
    </source>
</evidence>
<keyword evidence="1" id="KW-0285">Flavoprotein</keyword>
<dbReference type="PROSITE" id="PS51387">
    <property type="entry name" value="FAD_PCMH"/>
    <property type="match status" value="1"/>
</dbReference>
<dbReference type="InterPro" id="IPR036318">
    <property type="entry name" value="FAD-bd_PCMH-like_sf"/>
</dbReference>
<protein>
    <submittedName>
        <fullName evidence="4">FAD-binding oxidoreductase</fullName>
    </submittedName>
</protein>
<dbReference type="SUPFAM" id="SSF56176">
    <property type="entry name" value="FAD-binding/transporter-associated domain-like"/>
    <property type="match status" value="1"/>
</dbReference>
<accession>A0ABW3YLE4</accession>
<name>A0ABW3YLE4_9ACTN</name>
<dbReference type="PANTHER" id="PTHR11748">
    <property type="entry name" value="D-LACTATE DEHYDROGENASE"/>
    <property type="match status" value="1"/>
</dbReference>
<organism evidence="4 5">
    <name type="scientific">Micromonospora sonneratiae</name>
    <dbReference type="NCBI Taxonomy" id="1184706"/>
    <lineage>
        <taxon>Bacteria</taxon>
        <taxon>Bacillati</taxon>
        <taxon>Actinomycetota</taxon>
        <taxon>Actinomycetes</taxon>
        <taxon>Micromonosporales</taxon>
        <taxon>Micromonosporaceae</taxon>
        <taxon>Micromonospora</taxon>
    </lineage>
</organism>
<evidence type="ECO:0000313" key="5">
    <source>
        <dbReference type="Proteomes" id="UP001597260"/>
    </source>
</evidence>
<evidence type="ECO:0000256" key="2">
    <source>
        <dbReference type="ARBA" id="ARBA00022827"/>
    </source>
</evidence>
<dbReference type="SUPFAM" id="SSF55103">
    <property type="entry name" value="FAD-linked oxidases, C-terminal domain"/>
    <property type="match status" value="1"/>
</dbReference>
<dbReference type="Pfam" id="PF01565">
    <property type="entry name" value="FAD_binding_4"/>
    <property type="match status" value="1"/>
</dbReference>
<dbReference type="InterPro" id="IPR006094">
    <property type="entry name" value="Oxid_FAD_bind_N"/>
</dbReference>
<dbReference type="InterPro" id="IPR016169">
    <property type="entry name" value="FAD-bd_PCMH_sub2"/>
</dbReference>
<sequence length="440" mass="45428">MVDDKRSTPQRRSADITRRLAGICGPGFARAAGAADGVAGAPARWVAVPGTVDAVGAVLDVAADEELAVVPRGAGTKIDWGAAPSRVDIVLDTGRLAGIGHWSPGEQTVEVGAGTPLRSVQAVLAQGRHRLAMDAPSTDATIGGVLSADETGPLHHRYGTPGQQVVGMSYVDSAGVPSQAGNRAAAGDPVGGHDLTRLLCGSQGALGVLVSATLRVQPLPASRIWVSGPVRNPSQVQELVGELVATTLAPSAVELDLPAVDVGRLAPRRQRPNPPIGSLVVLLEGDPTDVAERAAWLVDLFDDDAEVTDAPPDWWSRYPFGPEDVALRIDAPAGDLHAALYALRDVVGAPVPVRGAAGLGLVHAALPGSMSPGRVTSVLDAVRRVLLARAGSCVVVSAPPQVRDAVDLWGDLPGLPALRQVKERFDPYRRLAPGRLPGGI</sequence>
<keyword evidence="2" id="KW-0274">FAD</keyword>
<dbReference type="InterPro" id="IPR016164">
    <property type="entry name" value="FAD-linked_Oxase-like_C"/>
</dbReference>
<dbReference type="Proteomes" id="UP001597260">
    <property type="component" value="Unassembled WGS sequence"/>
</dbReference>
<dbReference type="PANTHER" id="PTHR11748:SF103">
    <property type="entry name" value="GLYCOLATE OXIDASE SUBUNIT GLCE"/>
    <property type="match status" value="1"/>
</dbReference>
<dbReference type="Gene3D" id="3.30.465.10">
    <property type="match status" value="1"/>
</dbReference>
<dbReference type="InterPro" id="IPR016166">
    <property type="entry name" value="FAD-bd_PCMH"/>
</dbReference>
<feature type="domain" description="FAD-binding PCMH-type" evidence="3">
    <location>
        <begin position="38"/>
        <end position="219"/>
    </location>
</feature>
<comment type="caution">
    <text evidence="4">The sequence shown here is derived from an EMBL/GenBank/DDBJ whole genome shotgun (WGS) entry which is preliminary data.</text>
</comment>